<organism evidence="1 2">
    <name type="scientific">Streptomyces alanosinicus</name>
    <dbReference type="NCBI Taxonomy" id="68171"/>
    <lineage>
        <taxon>Bacteria</taxon>
        <taxon>Bacillati</taxon>
        <taxon>Actinomycetota</taxon>
        <taxon>Actinomycetes</taxon>
        <taxon>Kitasatosporales</taxon>
        <taxon>Streptomycetaceae</taxon>
        <taxon>Streptomyces</taxon>
    </lineage>
</organism>
<proteinExistence type="predicted"/>
<evidence type="ECO:0000313" key="1">
    <source>
        <dbReference type="EMBL" id="GHE08432.1"/>
    </source>
</evidence>
<reference evidence="1" key="1">
    <citation type="journal article" date="2014" name="Int. J. Syst. Evol. Microbiol.">
        <title>Complete genome sequence of Corynebacterium casei LMG S-19264T (=DSM 44701T), isolated from a smear-ripened cheese.</title>
        <authorList>
            <consortium name="US DOE Joint Genome Institute (JGI-PGF)"/>
            <person name="Walter F."/>
            <person name="Albersmeier A."/>
            <person name="Kalinowski J."/>
            <person name="Ruckert C."/>
        </authorList>
    </citation>
    <scope>NUCLEOTIDE SEQUENCE</scope>
    <source>
        <strain evidence="1">JCM 4714</strain>
    </source>
</reference>
<sequence length="57" mass="5830">MDDGMHFPEYRAPGGCMGGPAVPTVGLAAISGALTQMSRDGDPDWLLLGPLCSCCCS</sequence>
<gene>
    <name evidence="1" type="ORF">GCM10010339_56810</name>
</gene>
<dbReference type="EMBL" id="BMVG01000016">
    <property type="protein sequence ID" value="GHE08432.1"/>
    <property type="molecule type" value="Genomic_DNA"/>
</dbReference>
<name>A0A919D3Y5_9ACTN</name>
<keyword evidence="2" id="KW-1185">Reference proteome</keyword>
<accession>A0A919D3Y5</accession>
<reference evidence="1" key="2">
    <citation type="submission" date="2020-09" db="EMBL/GenBank/DDBJ databases">
        <authorList>
            <person name="Sun Q."/>
            <person name="Ohkuma M."/>
        </authorList>
    </citation>
    <scope>NUCLEOTIDE SEQUENCE</scope>
    <source>
        <strain evidence="1">JCM 4714</strain>
    </source>
</reference>
<evidence type="ECO:0000313" key="2">
    <source>
        <dbReference type="Proteomes" id="UP000655443"/>
    </source>
</evidence>
<dbReference type="AlphaFoldDB" id="A0A919D3Y5"/>
<dbReference type="Proteomes" id="UP000655443">
    <property type="component" value="Unassembled WGS sequence"/>
</dbReference>
<comment type="caution">
    <text evidence="1">The sequence shown here is derived from an EMBL/GenBank/DDBJ whole genome shotgun (WGS) entry which is preliminary data.</text>
</comment>
<protein>
    <submittedName>
        <fullName evidence="1">Uncharacterized protein</fullName>
    </submittedName>
</protein>